<dbReference type="EMBL" id="JABCUR010000005">
    <property type="protein sequence ID" value="NMW65267.1"/>
    <property type="molecule type" value="Genomic_DNA"/>
</dbReference>
<dbReference type="PROSITE" id="PS50928">
    <property type="entry name" value="ABC_TM1"/>
    <property type="match status" value="1"/>
</dbReference>
<keyword evidence="4 7" id="KW-0812">Transmembrane</keyword>
<keyword evidence="6 7" id="KW-0472">Membrane</keyword>
<feature type="transmembrane region" description="Helical" evidence="7">
    <location>
        <begin position="149"/>
        <end position="170"/>
    </location>
</feature>
<gene>
    <name evidence="9" type="ORF">HHJ78_06945</name>
</gene>
<dbReference type="Gene3D" id="1.10.3720.10">
    <property type="entry name" value="MetI-like"/>
    <property type="match status" value="1"/>
</dbReference>
<dbReference type="GO" id="GO:0005886">
    <property type="term" value="C:plasma membrane"/>
    <property type="evidence" value="ECO:0007669"/>
    <property type="project" value="UniProtKB-SubCell"/>
</dbReference>
<evidence type="ECO:0000256" key="7">
    <source>
        <dbReference type="RuleBase" id="RU363032"/>
    </source>
</evidence>
<dbReference type="InterPro" id="IPR000515">
    <property type="entry name" value="MetI-like"/>
</dbReference>
<keyword evidence="2 7" id="KW-0813">Transport</keyword>
<reference evidence="9 10" key="1">
    <citation type="submission" date="2020-04" db="EMBL/GenBank/DDBJ databases">
        <title>Antimicrobial susceptibility and clonality of vaginal-derived multi-drug resistant Mobiluncus isolates in China.</title>
        <authorList>
            <person name="Zhang X."/>
        </authorList>
    </citation>
    <scope>NUCLEOTIDE SEQUENCE [LARGE SCALE GENOMIC DNA]</scope>
    <source>
        <strain evidence="9 10">13</strain>
    </source>
</reference>
<accession>A0A7Y0Y4L9</accession>
<keyword evidence="3" id="KW-1003">Cell membrane</keyword>
<dbReference type="SUPFAM" id="SSF161098">
    <property type="entry name" value="MetI-like"/>
    <property type="match status" value="1"/>
</dbReference>
<feature type="transmembrane region" description="Helical" evidence="7">
    <location>
        <begin position="80"/>
        <end position="104"/>
    </location>
</feature>
<dbReference type="AlphaFoldDB" id="A0A7Y0Y4L9"/>
<feature type="transmembrane region" description="Helical" evidence="7">
    <location>
        <begin position="249"/>
        <end position="270"/>
    </location>
</feature>
<evidence type="ECO:0000256" key="2">
    <source>
        <dbReference type="ARBA" id="ARBA00022448"/>
    </source>
</evidence>
<evidence type="ECO:0000256" key="3">
    <source>
        <dbReference type="ARBA" id="ARBA00022475"/>
    </source>
</evidence>
<protein>
    <submittedName>
        <fullName evidence="9">Carbohydrate ABC transporter permease</fullName>
    </submittedName>
</protein>
<feature type="transmembrane region" description="Helical" evidence="7">
    <location>
        <begin position="116"/>
        <end position="137"/>
    </location>
</feature>
<dbReference type="CDD" id="cd06261">
    <property type="entry name" value="TM_PBP2"/>
    <property type="match status" value="1"/>
</dbReference>
<dbReference type="RefSeq" id="WP_169772018.1">
    <property type="nucleotide sequence ID" value="NZ_JABCUR010000005.1"/>
</dbReference>
<feature type="transmembrane region" description="Helical" evidence="7">
    <location>
        <begin position="191"/>
        <end position="216"/>
    </location>
</feature>
<dbReference type="PANTHER" id="PTHR43744:SF12">
    <property type="entry name" value="ABC TRANSPORTER PERMEASE PROTEIN MG189-RELATED"/>
    <property type="match status" value="1"/>
</dbReference>
<comment type="similarity">
    <text evidence="7">Belongs to the binding-protein-dependent transport system permease family.</text>
</comment>
<evidence type="ECO:0000256" key="6">
    <source>
        <dbReference type="ARBA" id="ARBA00023136"/>
    </source>
</evidence>
<comment type="subcellular location">
    <subcellularLocation>
        <location evidence="1 7">Cell membrane</location>
        <topology evidence="1 7">Multi-pass membrane protein</topology>
    </subcellularLocation>
</comment>
<dbReference type="GO" id="GO:0055085">
    <property type="term" value="P:transmembrane transport"/>
    <property type="evidence" value="ECO:0007669"/>
    <property type="project" value="InterPro"/>
</dbReference>
<sequence>MSQKTEFTPHEKPHHRHPTNLVRHAVLILGSFTILVPFLWMITTSLQSKAEIYTAQSIIPTSWHWENYLQAWQNAPFARYYLNSMLMAAGIVVGHLVFDSLAAFAFARLKFPGKKIIFIVLLTALMVPSFVTIIPAYAIVAKLGWIDTFAALIVPRLADVFGIILLRQYFSTIPMELDEAARIDGCSSWQIYYRILMPLAKPALATLAIFSFLFAWNDFLWPLLVTNAEDMRTIQIGLNGFVGRYGTSWNYLMAGTLTATLPSVIVFIFFQKALERGIAATGLKD</sequence>
<dbReference type="InterPro" id="IPR035906">
    <property type="entry name" value="MetI-like_sf"/>
</dbReference>
<proteinExistence type="inferred from homology"/>
<evidence type="ECO:0000259" key="8">
    <source>
        <dbReference type="PROSITE" id="PS50928"/>
    </source>
</evidence>
<evidence type="ECO:0000256" key="1">
    <source>
        <dbReference type="ARBA" id="ARBA00004651"/>
    </source>
</evidence>
<comment type="caution">
    <text evidence="9">The sequence shown here is derived from an EMBL/GenBank/DDBJ whole genome shotgun (WGS) entry which is preliminary data.</text>
</comment>
<feature type="domain" description="ABC transmembrane type-1" evidence="8">
    <location>
        <begin position="81"/>
        <end position="270"/>
    </location>
</feature>
<dbReference type="PANTHER" id="PTHR43744">
    <property type="entry name" value="ABC TRANSPORTER PERMEASE PROTEIN MG189-RELATED-RELATED"/>
    <property type="match status" value="1"/>
</dbReference>
<dbReference type="Proteomes" id="UP000578252">
    <property type="component" value="Unassembled WGS sequence"/>
</dbReference>
<evidence type="ECO:0000313" key="9">
    <source>
        <dbReference type="EMBL" id="NMW65267.1"/>
    </source>
</evidence>
<name>A0A7Y0Y4L9_9ACTO</name>
<keyword evidence="5 7" id="KW-1133">Transmembrane helix</keyword>
<evidence type="ECO:0000256" key="5">
    <source>
        <dbReference type="ARBA" id="ARBA00022989"/>
    </source>
</evidence>
<organism evidence="9 10">
    <name type="scientific">Mobiluncus mulieris</name>
    <dbReference type="NCBI Taxonomy" id="2052"/>
    <lineage>
        <taxon>Bacteria</taxon>
        <taxon>Bacillati</taxon>
        <taxon>Actinomycetota</taxon>
        <taxon>Actinomycetes</taxon>
        <taxon>Actinomycetales</taxon>
        <taxon>Actinomycetaceae</taxon>
        <taxon>Mobiluncus</taxon>
    </lineage>
</organism>
<evidence type="ECO:0000256" key="4">
    <source>
        <dbReference type="ARBA" id="ARBA00022692"/>
    </source>
</evidence>
<feature type="transmembrane region" description="Helical" evidence="7">
    <location>
        <begin position="21"/>
        <end position="42"/>
    </location>
</feature>
<dbReference type="Pfam" id="PF00528">
    <property type="entry name" value="BPD_transp_1"/>
    <property type="match status" value="1"/>
</dbReference>
<evidence type="ECO:0000313" key="10">
    <source>
        <dbReference type="Proteomes" id="UP000578252"/>
    </source>
</evidence>